<dbReference type="GO" id="GO:0006203">
    <property type="term" value="P:dGTP catabolic process"/>
    <property type="evidence" value="ECO:0007669"/>
    <property type="project" value="TreeGrafter"/>
</dbReference>
<name>A0A1M5H9C5_9ALTE</name>
<protein>
    <submittedName>
        <fullName evidence="3">dGTPase</fullName>
    </submittedName>
</protein>
<dbReference type="PANTHER" id="PTHR11373">
    <property type="entry name" value="DEOXYNUCLEOSIDE TRIPHOSPHATE TRIPHOSPHOHYDROLASE"/>
    <property type="match status" value="1"/>
</dbReference>
<dbReference type="AlphaFoldDB" id="A0A1M5H9C5"/>
<dbReference type="PANTHER" id="PTHR11373:SF32">
    <property type="entry name" value="DEOXYGUANOSINETRIPHOSPHATE TRIPHOSPHOHYDROLASE"/>
    <property type="match status" value="1"/>
</dbReference>
<dbReference type="InterPro" id="IPR006674">
    <property type="entry name" value="HD_domain"/>
</dbReference>
<dbReference type="Gene3D" id="1.10.3210.10">
    <property type="entry name" value="Hypothetical protein af1432"/>
    <property type="match status" value="1"/>
</dbReference>
<dbReference type="RefSeq" id="WP_073319807.1">
    <property type="nucleotide sequence ID" value="NZ_FQWD01000002.1"/>
</dbReference>
<dbReference type="Gene3D" id="1.10.3550.10">
    <property type="entry name" value="eoxyguanosinetriphosphate triphosphohydrolase domain-like"/>
    <property type="match status" value="1"/>
</dbReference>
<dbReference type="Proteomes" id="UP000184520">
    <property type="component" value="Unassembled WGS sequence"/>
</dbReference>
<dbReference type="InterPro" id="IPR026875">
    <property type="entry name" value="PHydrolase_assoc_dom"/>
</dbReference>
<evidence type="ECO:0000313" key="3">
    <source>
        <dbReference type="EMBL" id="SHG12551.1"/>
    </source>
</evidence>
<keyword evidence="4" id="KW-1185">Reference proteome</keyword>
<dbReference type="Pfam" id="PF13286">
    <property type="entry name" value="HD_assoc"/>
    <property type="match status" value="1"/>
</dbReference>
<accession>A0A1M5H9C5</accession>
<dbReference type="GO" id="GO:0008832">
    <property type="term" value="F:dGTPase activity"/>
    <property type="evidence" value="ECO:0007669"/>
    <property type="project" value="TreeGrafter"/>
</dbReference>
<organism evidence="3 4">
    <name type="scientific">Marisediminitalea aggregata</name>
    <dbReference type="NCBI Taxonomy" id="634436"/>
    <lineage>
        <taxon>Bacteria</taxon>
        <taxon>Pseudomonadati</taxon>
        <taxon>Pseudomonadota</taxon>
        <taxon>Gammaproteobacteria</taxon>
        <taxon>Alteromonadales</taxon>
        <taxon>Alteromonadaceae</taxon>
        <taxon>Marisediminitalea</taxon>
    </lineage>
</organism>
<proteinExistence type="predicted"/>
<dbReference type="OrthoDB" id="9803619at2"/>
<dbReference type="STRING" id="634436.SAMN05216361_1367"/>
<dbReference type="SUPFAM" id="SSF109604">
    <property type="entry name" value="HD-domain/PDEase-like"/>
    <property type="match status" value="1"/>
</dbReference>
<dbReference type="Pfam" id="PF01966">
    <property type="entry name" value="HD"/>
    <property type="match status" value="1"/>
</dbReference>
<dbReference type="InterPro" id="IPR003607">
    <property type="entry name" value="HD/PDEase_dom"/>
</dbReference>
<dbReference type="NCBIfam" id="TIGR01353">
    <property type="entry name" value="dGTP_triPase"/>
    <property type="match status" value="1"/>
</dbReference>
<evidence type="ECO:0000313" key="4">
    <source>
        <dbReference type="Proteomes" id="UP000184520"/>
    </source>
</evidence>
<reference evidence="4" key="1">
    <citation type="submission" date="2016-11" db="EMBL/GenBank/DDBJ databases">
        <authorList>
            <person name="Varghese N."/>
            <person name="Submissions S."/>
        </authorList>
    </citation>
    <scope>NUCLEOTIDE SEQUENCE [LARGE SCALE GENOMIC DNA]</scope>
    <source>
        <strain evidence="4">CGMCC 1.8995</strain>
    </source>
</reference>
<dbReference type="EMBL" id="FQWD01000002">
    <property type="protein sequence ID" value="SHG12551.1"/>
    <property type="molecule type" value="Genomic_DNA"/>
</dbReference>
<dbReference type="InterPro" id="IPR050135">
    <property type="entry name" value="dGTPase-like"/>
</dbReference>
<feature type="domain" description="HD/PDEase" evidence="2">
    <location>
        <begin position="62"/>
        <end position="254"/>
    </location>
</feature>
<dbReference type="InterPro" id="IPR023293">
    <property type="entry name" value="dGTP_triP_hydro_central_sf"/>
</dbReference>
<keyword evidence="1" id="KW-0378">Hydrolase</keyword>
<gene>
    <name evidence="3" type="ORF">SAMN05216361_1367</name>
</gene>
<sequence>MLDWQKLLNGARRKDKKLGSAISESSAGRLELERDYDRILFATPTRRMADKTQVFPLESIDSVRTRLTHSHEVSNLARSIGVRLAFDYAEEVFGENAAELNVQRVVPSLLAAIGLAHDIGNPPFGHQGEVAIREWFKEKLKDKLKEEPKLKDFTEFDGNAQTLRMLSRLQILNDDFGLNLTYATLASLIKYPQFSLSTDKIFKKPGVFESEREVAEEIWSETGLGEGVRHPFTFVMEACDDIAYSVIDAEDIIKKGLASFQDLISYLKKHANHNGKVLSLISKSEGKFEEFSKEELSGAELSDISMQMFRVYAIAEMVKDSVDTFVKDKNIILSGKAKNYELIEKSDSAYLCKTLKRFAFEFGFQHKDVLKLELNGSHYIKNTLDMLWEALNGLSGNSLFDKYVKARISESYTRVYNGRSDKDTTYAKAQLLADFVSGMTDSYLIKFHDDLKAVHGSNS</sequence>
<dbReference type="InterPro" id="IPR006261">
    <property type="entry name" value="dGTPase"/>
</dbReference>
<evidence type="ECO:0000259" key="2">
    <source>
        <dbReference type="SMART" id="SM00471"/>
    </source>
</evidence>
<evidence type="ECO:0000256" key="1">
    <source>
        <dbReference type="ARBA" id="ARBA00022801"/>
    </source>
</evidence>
<dbReference type="Gene3D" id="1.10.3410.10">
    <property type="entry name" value="putative deoxyguanosinetriphosphate triphosphohydrolase like domain"/>
    <property type="match status" value="1"/>
</dbReference>
<dbReference type="SMART" id="SM00471">
    <property type="entry name" value="HDc"/>
    <property type="match status" value="1"/>
</dbReference>
<dbReference type="InterPro" id="IPR027432">
    <property type="entry name" value="dGTP_triphosphohydrolase_C"/>
</dbReference>